<evidence type="ECO:0000256" key="1">
    <source>
        <dbReference type="SAM" id="Coils"/>
    </source>
</evidence>
<dbReference type="Pfam" id="PF07007">
    <property type="entry name" value="LprI"/>
    <property type="match status" value="1"/>
</dbReference>
<gene>
    <name evidence="4" type="ORF">WCV66_14600</name>
</gene>
<keyword evidence="5" id="KW-1185">Reference proteome</keyword>
<feature type="domain" description="Lysozyme inhibitor LprI-like N-terminal" evidence="3">
    <location>
        <begin position="111"/>
        <end position="197"/>
    </location>
</feature>
<dbReference type="Gene3D" id="1.20.1270.180">
    <property type="match status" value="1"/>
</dbReference>
<sequence>MKKIFGMFVIFLLLVGCNNETNKSAMEPVTNTEEELADTDKKETSITESETEGDNNTAQVEEIEEVNINTTEELEVEKENAVVENKREEYMKKLNEVEKGLAEFKEVLKNGTQLEMTQAQAEILSRWDALLNEIYGVLENQLSTSDMDKLREEQREWIKYRDLTAKEAALKFEGGTMETLEYISTQAIITEERCYDLVEGYME</sequence>
<protein>
    <submittedName>
        <fullName evidence="4">Lysozyme inhibitor LprI family protein</fullName>
    </submittedName>
</protein>
<evidence type="ECO:0000256" key="2">
    <source>
        <dbReference type="SAM" id="MobiDB-lite"/>
    </source>
</evidence>
<dbReference type="PROSITE" id="PS51257">
    <property type="entry name" value="PROKAR_LIPOPROTEIN"/>
    <property type="match status" value="1"/>
</dbReference>
<dbReference type="InterPro" id="IPR009739">
    <property type="entry name" value="LprI-like_N"/>
</dbReference>
<reference evidence="4 5" key="1">
    <citation type="submission" date="2024-02" db="EMBL/GenBank/DDBJ databases">
        <title>Seven novel Bacillus-like species.</title>
        <authorList>
            <person name="Liu G."/>
        </authorList>
    </citation>
    <scope>NUCLEOTIDE SEQUENCE [LARGE SCALE GENOMIC DNA]</scope>
    <source>
        <strain evidence="4 5">FJAT-53654</strain>
    </source>
</reference>
<dbReference type="RefSeq" id="WP_338785844.1">
    <property type="nucleotide sequence ID" value="NZ_CP147403.1"/>
</dbReference>
<keyword evidence="1" id="KW-0175">Coiled coil</keyword>
<dbReference type="PANTHER" id="PTHR39176">
    <property type="entry name" value="PERIPLASMIC PROTEIN-RELATED"/>
    <property type="match status" value="1"/>
</dbReference>
<evidence type="ECO:0000313" key="5">
    <source>
        <dbReference type="Proteomes" id="UP001368328"/>
    </source>
</evidence>
<name>A0ABZ2MME3_9BACI</name>
<dbReference type="Proteomes" id="UP001368328">
    <property type="component" value="Chromosome"/>
</dbReference>
<dbReference type="PANTHER" id="PTHR39176:SF1">
    <property type="entry name" value="PERIPLASMIC PROTEIN"/>
    <property type="match status" value="1"/>
</dbReference>
<feature type="coiled-coil region" evidence="1">
    <location>
        <begin position="60"/>
        <end position="107"/>
    </location>
</feature>
<proteinExistence type="predicted"/>
<feature type="region of interest" description="Disordered" evidence="2">
    <location>
        <begin position="23"/>
        <end position="57"/>
    </location>
</feature>
<evidence type="ECO:0000259" key="3">
    <source>
        <dbReference type="Pfam" id="PF07007"/>
    </source>
</evidence>
<evidence type="ECO:0000313" key="4">
    <source>
        <dbReference type="EMBL" id="WXB86496.1"/>
    </source>
</evidence>
<accession>A0ABZ2MME3</accession>
<organism evidence="4 5">
    <name type="scientific">Metabacillus rhizosphaerae</name>
    <dbReference type="NCBI Taxonomy" id="3117747"/>
    <lineage>
        <taxon>Bacteria</taxon>
        <taxon>Bacillati</taxon>
        <taxon>Bacillota</taxon>
        <taxon>Bacilli</taxon>
        <taxon>Bacillales</taxon>
        <taxon>Bacillaceae</taxon>
        <taxon>Metabacillus</taxon>
    </lineage>
</organism>
<dbReference type="EMBL" id="CP147403">
    <property type="protein sequence ID" value="WXB86496.1"/>
    <property type="molecule type" value="Genomic_DNA"/>
</dbReference>